<evidence type="ECO:0000313" key="8">
    <source>
        <dbReference type="Proteomes" id="UP000523795"/>
    </source>
</evidence>
<evidence type="ECO:0000256" key="1">
    <source>
        <dbReference type="ARBA" id="ARBA00005417"/>
    </source>
</evidence>
<dbReference type="InterPro" id="IPR050095">
    <property type="entry name" value="ECF_ABC_transporter_ATP-bd"/>
</dbReference>
<dbReference type="SMART" id="SM00382">
    <property type="entry name" value="AAA"/>
    <property type="match status" value="2"/>
</dbReference>
<dbReference type="SUPFAM" id="SSF52540">
    <property type="entry name" value="P-loop containing nucleoside triphosphate hydrolases"/>
    <property type="match status" value="2"/>
</dbReference>
<accession>A0ABX1JKV6</accession>
<keyword evidence="2" id="KW-0813">Transport</keyword>
<evidence type="ECO:0000256" key="3">
    <source>
        <dbReference type="ARBA" id="ARBA00022741"/>
    </source>
</evidence>
<evidence type="ECO:0000256" key="4">
    <source>
        <dbReference type="ARBA" id="ARBA00022840"/>
    </source>
</evidence>
<feature type="domain" description="ABC transporter" evidence="6">
    <location>
        <begin position="3"/>
        <end position="248"/>
    </location>
</feature>
<comment type="similarity">
    <text evidence="1">Belongs to the ABC transporter superfamily.</text>
</comment>
<gene>
    <name evidence="7" type="ORF">HER39_02740</name>
</gene>
<sequence length="510" mass="51790">MELDIRSYLHAGSTGPALSGLRLRIEPASLTVVAGGAGSGKSTLAGIMAGYLPGRTGGLLAGRILLAGQQVEYAGEAPAVNLRQWVRHVACVPQDARAYLSLVRSTVEEELAFGLENNGLPQPEMAARIAAVARQLDLAGLLQRSPAGLSGGQERLVAIAAAAVTGADVLVLDEPLAGLDAAAAGRVAAMVRRLRAAGTAVVVLTQALDGLAAEASHAVLLRGGTLIAEGPGAVRRHAAAAGVVVPGARPEAAPAGPPAEADTVLEYRGVGFSHPVPRRRRLRRRGHAGEAPAGAQLLAGVSLAVRAGECVALTGPNGSGKTTLLKMALGLVRPGAGTVSVAGLDAARAPLDALAAAAGFLFQNPADQLFERTVLREVAFGPPGARPEPPAVAEALEACGLAGLAQAHPYELPASQRRLVALATVLARKPRVLVLDEPTVSLDGHARALLGRILAAASGRGAAVLLSTHDLEFARSHCHRVVSLGPDGIREDSSPLPPGTETGIRDPAGP</sequence>
<organism evidence="7 8">
    <name type="scientific">Arthrobacter deserti</name>
    <dbReference type="NCBI Taxonomy" id="1742687"/>
    <lineage>
        <taxon>Bacteria</taxon>
        <taxon>Bacillati</taxon>
        <taxon>Actinomycetota</taxon>
        <taxon>Actinomycetes</taxon>
        <taxon>Micrococcales</taxon>
        <taxon>Micrococcaceae</taxon>
        <taxon>Arthrobacter</taxon>
    </lineage>
</organism>
<proteinExistence type="inferred from homology"/>
<dbReference type="PANTHER" id="PTHR43553">
    <property type="entry name" value="HEAVY METAL TRANSPORTER"/>
    <property type="match status" value="1"/>
</dbReference>
<dbReference type="Gene3D" id="3.40.50.300">
    <property type="entry name" value="P-loop containing nucleotide triphosphate hydrolases"/>
    <property type="match status" value="2"/>
</dbReference>
<dbReference type="PROSITE" id="PS50893">
    <property type="entry name" value="ABC_TRANSPORTER_2"/>
    <property type="match status" value="2"/>
</dbReference>
<dbReference type="EMBL" id="JAAZSR010000021">
    <property type="protein sequence ID" value="NKX49514.1"/>
    <property type="molecule type" value="Genomic_DNA"/>
</dbReference>
<dbReference type="InterPro" id="IPR003439">
    <property type="entry name" value="ABC_transporter-like_ATP-bd"/>
</dbReference>
<feature type="region of interest" description="Disordered" evidence="5">
    <location>
        <begin position="485"/>
        <end position="510"/>
    </location>
</feature>
<evidence type="ECO:0000256" key="5">
    <source>
        <dbReference type="SAM" id="MobiDB-lite"/>
    </source>
</evidence>
<dbReference type="PANTHER" id="PTHR43553:SF24">
    <property type="entry name" value="ENERGY-COUPLING FACTOR TRANSPORTER ATP-BINDING PROTEIN ECFA1"/>
    <property type="match status" value="1"/>
</dbReference>
<name>A0ABX1JKV6_9MICC</name>
<evidence type="ECO:0000259" key="6">
    <source>
        <dbReference type="PROSITE" id="PS50893"/>
    </source>
</evidence>
<reference evidence="7 8" key="1">
    <citation type="submission" date="2020-04" db="EMBL/GenBank/DDBJ databases">
        <authorList>
            <person name="Liu S."/>
        </authorList>
    </citation>
    <scope>NUCLEOTIDE SEQUENCE [LARGE SCALE GENOMIC DNA]</scope>
    <source>
        <strain evidence="7 8">CGMCC 1.15091</strain>
    </source>
</reference>
<dbReference type="Pfam" id="PF00005">
    <property type="entry name" value="ABC_tran"/>
    <property type="match status" value="2"/>
</dbReference>
<dbReference type="InterPro" id="IPR027417">
    <property type="entry name" value="P-loop_NTPase"/>
</dbReference>
<keyword evidence="3" id="KW-0547">Nucleotide-binding</keyword>
<evidence type="ECO:0000256" key="2">
    <source>
        <dbReference type="ARBA" id="ARBA00022448"/>
    </source>
</evidence>
<keyword evidence="8" id="KW-1185">Reference proteome</keyword>
<comment type="caution">
    <text evidence="7">The sequence shown here is derived from an EMBL/GenBank/DDBJ whole genome shotgun (WGS) entry which is preliminary data.</text>
</comment>
<keyword evidence="4 7" id="KW-0067">ATP-binding</keyword>
<evidence type="ECO:0000313" key="7">
    <source>
        <dbReference type="EMBL" id="NKX49514.1"/>
    </source>
</evidence>
<dbReference type="GO" id="GO:0005524">
    <property type="term" value="F:ATP binding"/>
    <property type="evidence" value="ECO:0007669"/>
    <property type="project" value="UniProtKB-KW"/>
</dbReference>
<dbReference type="InterPro" id="IPR015856">
    <property type="entry name" value="ABC_transpr_CbiO/EcfA_su"/>
</dbReference>
<dbReference type="Proteomes" id="UP000523795">
    <property type="component" value="Unassembled WGS sequence"/>
</dbReference>
<protein>
    <submittedName>
        <fullName evidence="7">ABC transporter ATP-binding protein</fullName>
    </submittedName>
</protein>
<dbReference type="CDD" id="cd03225">
    <property type="entry name" value="ABC_cobalt_CbiO_domain1"/>
    <property type="match status" value="2"/>
</dbReference>
<dbReference type="InterPro" id="IPR003593">
    <property type="entry name" value="AAA+_ATPase"/>
</dbReference>
<feature type="domain" description="ABC transporter" evidence="6">
    <location>
        <begin position="277"/>
        <end position="507"/>
    </location>
</feature>